<keyword evidence="5" id="KW-1185">Reference proteome</keyword>
<comment type="caution">
    <text evidence="4">The sequence shown here is derived from an EMBL/GenBank/DDBJ whole genome shotgun (WGS) entry which is preliminary data.</text>
</comment>
<sequence length="781" mass="86038">METAKIVTTLMLILALFLLCLVQLYRPDAATRCHPSMCKGPIHQGYTRFADVERRCQSVLSSAAELKADADRDGNLMYQQLSFMNGDWSQDAGQAPCFRSRELCRSGGGGRLKHMDMAQRPGPRTALNASGILSLAIARNSSCPYDPGFEMESCPLPEFDLRPGIAKLQVLFQGVYTETRSPGRGDGGGGGERVLCMVGDAVLPVRSSNSTDPWDWANNRGGGSSNLEPPVVSDGNILLVLRYPKTPTLTTRAVHGVMTSTKARSDGAYFDTVRLVSQLSGRGYQFRQEDAELDAATCDEDDSPFHEGDAMKHHRLNRGGSPCDMIYQSIPNNQVMEVIPNWNCKGTNEFCSRLGPFVSTSRPATATTTNATEEDMAFTRSGIAVTGLQCKSTGGSIGGTAAARVAAVFRYVPQWEHQPMAAMRTGLSSMTLSAEGVWIPSTGRTHMVACLGVGKEACHYRVTLSVQTTVSMTRRGIVAGQITAMDGRSHPPLLFQKRVCRFAGYVTSRRRTSYIYTKVDQARELLGASEPTGFRDSFVAKSLLSYPSLDAGAANADIGSLSNLADELDLRNEFMGMPPPIVPEWIDGSFFELQILSAGTLVGRSYSPQVQRRSSMRIVELLKRVHGEERQQILNVSAEFMAYGNCLGPSPVMSLEGVYNAENGRMYLIGCRNVHAPRRRLLSMSKDLEEGMDCSIEVMVEYPPTTTRWLISRPAKVFMASTRDDDDPLHFNRTELHMLPVKYRQRRLDELIKPMVKGFLYMIVLLATIWAATRTSPRTRC</sequence>
<keyword evidence="1" id="KW-1133">Transmembrane helix</keyword>
<feature type="transmembrane region" description="Helical" evidence="1">
    <location>
        <begin position="755"/>
        <end position="773"/>
    </location>
</feature>
<dbReference type="PANTHER" id="PTHR33389:SF16">
    <property type="entry name" value="BACTERIAL IG-LIKE DOMAIN-CONTAINING PROTEIN"/>
    <property type="match status" value="1"/>
</dbReference>
<evidence type="ECO:0000313" key="5">
    <source>
        <dbReference type="Proteomes" id="UP000604825"/>
    </source>
</evidence>
<feature type="domain" description="DUF2921" evidence="3">
    <location>
        <begin position="300"/>
        <end position="489"/>
    </location>
</feature>
<feature type="signal peptide" evidence="2">
    <location>
        <begin position="1"/>
        <end position="30"/>
    </location>
</feature>
<dbReference type="Pfam" id="PF25333">
    <property type="entry name" value="DUF2921_N"/>
    <property type="match status" value="3"/>
</dbReference>
<keyword evidence="1" id="KW-0472">Membrane</keyword>
<dbReference type="EMBL" id="CAJGYO010000007">
    <property type="protein sequence ID" value="CAD6247423.1"/>
    <property type="molecule type" value="Genomic_DNA"/>
</dbReference>
<feature type="domain" description="DUF2921" evidence="3">
    <location>
        <begin position="554"/>
        <end position="733"/>
    </location>
</feature>
<dbReference type="PANTHER" id="PTHR33389">
    <property type="entry name" value="FAMILY PROTEIN, PUTATIVE (DUF2921)-RELATED"/>
    <property type="match status" value="1"/>
</dbReference>
<organism evidence="4 5">
    <name type="scientific">Miscanthus lutarioriparius</name>
    <dbReference type="NCBI Taxonomy" id="422564"/>
    <lineage>
        <taxon>Eukaryota</taxon>
        <taxon>Viridiplantae</taxon>
        <taxon>Streptophyta</taxon>
        <taxon>Embryophyta</taxon>
        <taxon>Tracheophyta</taxon>
        <taxon>Spermatophyta</taxon>
        <taxon>Magnoliopsida</taxon>
        <taxon>Liliopsida</taxon>
        <taxon>Poales</taxon>
        <taxon>Poaceae</taxon>
        <taxon>PACMAD clade</taxon>
        <taxon>Panicoideae</taxon>
        <taxon>Andropogonodae</taxon>
        <taxon>Andropogoneae</taxon>
        <taxon>Saccharinae</taxon>
        <taxon>Miscanthus</taxon>
    </lineage>
</organism>
<evidence type="ECO:0000259" key="3">
    <source>
        <dbReference type="Pfam" id="PF25333"/>
    </source>
</evidence>
<evidence type="ECO:0000313" key="4">
    <source>
        <dbReference type="EMBL" id="CAD6247423.1"/>
    </source>
</evidence>
<gene>
    <name evidence="4" type="ORF">NCGR_LOCUS31618</name>
</gene>
<dbReference type="AlphaFoldDB" id="A0A811PXI6"/>
<dbReference type="Proteomes" id="UP000604825">
    <property type="component" value="Unassembled WGS sequence"/>
</dbReference>
<feature type="domain" description="DUF2921" evidence="3">
    <location>
        <begin position="53"/>
        <end position="273"/>
    </location>
</feature>
<protein>
    <recommendedName>
        <fullName evidence="3">DUF2921 domain-containing protein</fullName>
    </recommendedName>
</protein>
<dbReference type="OrthoDB" id="596226at2759"/>
<accession>A0A811PXI6</accession>
<keyword evidence="1" id="KW-0812">Transmembrane</keyword>
<name>A0A811PXI6_9POAL</name>
<reference evidence="4" key="1">
    <citation type="submission" date="2020-10" db="EMBL/GenBank/DDBJ databases">
        <authorList>
            <person name="Han B."/>
            <person name="Lu T."/>
            <person name="Zhao Q."/>
            <person name="Huang X."/>
            <person name="Zhao Y."/>
        </authorList>
    </citation>
    <scope>NUCLEOTIDE SEQUENCE</scope>
</reference>
<feature type="chain" id="PRO_5032307985" description="DUF2921 domain-containing protein" evidence="2">
    <location>
        <begin position="31"/>
        <end position="781"/>
    </location>
</feature>
<evidence type="ECO:0000256" key="2">
    <source>
        <dbReference type="SAM" id="SignalP"/>
    </source>
</evidence>
<dbReference type="InterPro" id="IPR057425">
    <property type="entry name" value="DUF2921_N"/>
</dbReference>
<proteinExistence type="predicted"/>
<keyword evidence="2" id="KW-0732">Signal</keyword>
<evidence type="ECO:0000256" key="1">
    <source>
        <dbReference type="SAM" id="Phobius"/>
    </source>
</evidence>